<proteinExistence type="predicted"/>
<dbReference type="Proteomes" id="UP000053766">
    <property type="component" value="Unassembled WGS sequence"/>
</dbReference>
<keyword evidence="2" id="KW-1185">Reference proteome</keyword>
<organism evidence="1 2">
    <name type="scientific">Dictyocaulus viviparus</name>
    <name type="common">Bovine lungworm</name>
    <dbReference type="NCBI Taxonomy" id="29172"/>
    <lineage>
        <taxon>Eukaryota</taxon>
        <taxon>Metazoa</taxon>
        <taxon>Ecdysozoa</taxon>
        <taxon>Nematoda</taxon>
        <taxon>Chromadorea</taxon>
        <taxon>Rhabditida</taxon>
        <taxon>Rhabditina</taxon>
        <taxon>Rhabditomorpha</taxon>
        <taxon>Strongyloidea</taxon>
        <taxon>Metastrongylidae</taxon>
        <taxon>Dictyocaulus</taxon>
    </lineage>
</organism>
<dbReference type="EMBL" id="KN717196">
    <property type="protein sequence ID" value="KJH40463.1"/>
    <property type="molecule type" value="Genomic_DNA"/>
</dbReference>
<reference evidence="1 2" key="1">
    <citation type="submission" date="2013-11" db="EMBL/GenBank/DDBJ databases">
        <title>Draft genome of the bovine lungworm Dictyocaulus viviparus.</title>
        <authorList>
            <person name="Mitreva M."/>
        </authorList>
    </citation>
    <scope>NUCLEOTIDE SEQUENCE [LARGE SCALE GENOMIC DNA]</scope>
    <source>
        <strain evidence="1 2">HannoverDv2000</strain>
    </source>
</reference>
<dbReference type="OrthoDB" id="410104at2759"/>
<evidence type="ECO:0000313" key="1">
    <source>
        <dbReference type="EMBL" id="KJH40463.1"/>
    </source>
</evidence>
<sequence>MLVAFNASRRLSAQGLFSKPPLELIRQRGAAKAAGNHWLMSELAKRCREAIKKILKRKEQNHVRLPPCNERIDDYVAPNVLPSEIRHAMSSVRNRTAPGPDRIRPEHLKNLPPVIIKTLARLFTRYLYECFQVSGKLSGPR</sequence>
<dbReference type="AlphaFoldDB" id="A0A0D8X7F3"/>
<protein>
    <recommendedName>
        <fullName evidence="3">Reverse transcriptase domain-containing protein</fullName>
    </recommendedName>
</protein>
<gene>
    <name evidence="1" type="ORF">DICVIV_13578</name>
</gene>
<accession>A0A0D8X7F3</accession>
<evidence type="ECO:0008006" key="3">
    <source>
        <dbReference type="Google" id="ProtNLM"/>
    </source>
</evidence>
<reference evidence="2" key="2">
    <citation type="journal article" date="2016" name="Sci. Rep.">
        <title>Dictyocaulus viviparus genome, variome and transcriptome elucidate lungworm biology and support future intervention.</title>
        <authorList>
            <person name="McNulty S.N."/>
            <person name="Strube C."/>
            <person name="Rosa B.A."/>
            <person name="Martin J.C."/>
            <person name="Tyagi R."/>
            <person name="Choi Y.J."/>
            <person name="Wang Q."/>
            <person name="Hallsworth Pepin K."/>
            <person name="Zhang X."/>
            <person name="Ozersky P."/>
            <person name="Wilson R.K."/>
            <person name="Sternberg P.W."/>
            <person name="Gasser R.B."/>
            <person name="Mitreva M."/>
        </authorList>
    </citation>
    <scope>NUCLEOTIDE SEQUENCE [LARGE SCALE GENOMIC DNA]</scope>
    <source>
        <strain evidence="2">HannoverDv2000</strain>
    </source>
</reference>
<evidence type="ECO:0000313" key="2">
    <source>
        <dbReference type="Proteomes" id="UP000053766"/>
    </source>
</evidence>
<name>A0A0D8X7F3_DICVI</name>